<keyword evidence="1" id="KW-0378">Hydrolase</keyword>
<dbReference type="PANTHER" id="PTHR31377:SF0">
    <property type="entry name" value="AGMATINE DEIMINASE-RELATED"/>
    <property type="match status" value="1"/>
</dbReference>
<dbReference type="OrthoDB" id="544103at2759"/>
<reference evidence="3" key="2">
    <citation type="journal article" date="2023" name="IMA Fungus">
        <title>Comparative genomic study of the Penicillium genus elucidates a diverse pangenome and 15 lateral gene transfer events.</title>
        <authorList>
            <person name="Petersen C."/>
            <person name="Sorensen T."/>
            <person name="Nielsen M.R."/>
            <person name="Sondergaard T.E."/>
            <person name="Sorensen J.L."/>
            <person name="Fitzpatrick D.A."/>
            <person name="Frisvad J.C."/>
            <person name="Nielsen K.L."/>
        </authorList>
    </citation>
    <scope>NUCLEOTIDE SEQUENCE</scope>
    <source>
        <strain evidence="3">IBT 21917</strain>
    </source>
</reference>
<organism evidence="3 4">
    <name type="scientific">Penicillium capsulatum</name>
    <dbReference type="NCBI Taxonomy" id="69766"/>
    <lineage>
        <taxon>Eukaryota</taxon>
        <taxon>Fungi</taxon>
        <taxon>Dikarya</taxon>
        <taxon>Ascomycota</taxon>
        <taxon>Pezizomycotina</taxon>
        <taxon>Eurotiomycetes</taxon>
        <taxon>Eurotiomycetidae</taxon>
        <taxon>Eurotiales</taxon>
        <taxon>Aspergillaceae</taxon>
        <taxon>Penicillium</taxon>
    </lineage>
</organism>
<dbReference type="AlphaFoldDB" id="A0A9W9HWM2"/>
<dbReference type="GO" id="GO:0047632">
    <property type="term" value="F:agmatine deiminase activity"/>
    <property type="evidence" value="ECO:0007669"/>
    <property type="project" value="TreeGrafter"/>
</dbReference>
<dbReference type="Proteomes" id="UP001146351">
    <property type="component" value="Unassembled WGS sequence"/>
</dbReference>
<dbReference type="Gene3D" id="3.75.10.10">
    <property type="entry name" value="L-arginine/glycine Amidinotransferase, Chain A"/>
    <property type="match status" value="1"/>
</dbReference>
<reference evidence="3" key="1">
    <citation type="submission" date="2022-11" db="EMBL/GenBank/DDBJ databases">
        <authorList>
            <person name="Petersen C."/>
        </authorList>
    </citation>
    <scope>NUCLEOTIDE SEQUENCE</scope>
    <source>
        <strain evidence="3">IBT 21917</strain>
    </source>
</reference>
<sequence length="431" mass="48321">MRFLVKLRGILARFRPKKKKPETPSATSDEQDVSHVSHGKFIHPAESEVHEATILGFPSRCSLPPSQYDAVCAELIGLALVIAEFEPVRIYVRPDDKDSAESLIKATDKDSSNVTLIPCPINHCWVRDTGPVYVRAATETVPNRRFALNFRFNEWGGKEPKHDDRRWGQQWPVMDEETLRENADFARWVIEHDCQPMSVTQIDAPIRVEGGALVTDGDGTLLITESSVVCARRNPLPRAGTEGPAYDYLHGSCEISRPGMSKASIEDELKRLLGVEKVIWFPGRADADITDVHMDAEARFIRPGVVVYSKPHDTASNLWKEISTEIREILERETDARGRRLEIHTIEEPDPHGLVQTDEDELAASYVNFYFVNGGLIIPRFGDDERDAKARDVLQALCPERVVRQVYMNAIPLSGGVIHCVTQQVPAVNGK</sequence>
<evidence type="ECO:0000256" key="1">
    <source>
        <dbReference type="ARBA" id="ARBA00022801"/>
    </source>
</evidence>
<name>A0A9W9HWM2_9EURO</name>
<comment type="caution">
    <text evidence="3">The sequence shown here is derived from an EMBL/GenBank/DDBJ whole genome shotgun (WGS) entry which is preliminary data.</text>
</comment>
<feature type="region of interest" description="Disordered" evidence="2">
    <location>
        <begin position="16"/>
        <end position="36"/>
    </location>
</feature>
<evidence type="ECO:0008006" key="5">
    <source>
        <dbReference type="Google" id="ProtNLM"/>
    </source>
</evidence>
<evidence type="ECO:0000256" key="2">
    <source>
        <dbReference type="SAM" id="MobiDB-lite"/>
    </source>
</evidence>
<proteinExistence type="predicted"/>
<keyword evidence="4" id="KW-1185">Reference proteome</keyword>
<gene>
    <name evidence="3" type="ORF">N7492_009152</name>
</gene>
<dbReference type="GO" id="GO:0009446">
    <property type="term" value="P:putrescine biosynthetic process"/>
    <property type="evidence" value="ECO:0007669"/>
    <property type="project" value="InterPro"/>
</dbReference>
<protein>
    <recommendedName>
        <fullName evidence="5">Peptidyl-arginine deiminase, Porphyromonas-type</fullName>
    </recommendedName>
</protein>
<dbReference type="InterPro" id="IPR007466">
    <property type="entry name" value="Peptidyl-Arg-deiminase_porph"/>
</dbReference>
<accession>A0A9W9HWM2</accession>
<evidence type="ECO:0000313" key="4">
    <source>
        <dbReference type="Proteomes" id="UP001146351"/>
    </source>
</evidence>
<dbReference type="GO" id="GO:0004668">
    <property type="term" value="F:protein-arginine deiminase activity"/>
    <property type="evidence" value="ECO:0007669"/>
    <property type="project" value="InterPro"/>
</dbReference>
<dbReference type="EMBL" id="JAPQKO010000006">
    <property type="protein sequence ID" value="KAJ5156349.1"/>
    <property type="molecule type" value="Genomic_DNA"/>
</dbReference>
<dbReference type="Pfam" id="PF04371">
    <property type="entry name" value="PAD_porph"/>
    <property type="match status" value="2"/>
</dbReference>
<dbReference type="SUPFAM" id="SSF55909">
    <property type="entry name" value="Pentein"/>
    <property type="match status" value="1"/>
</dbReference>
<evidence type="ECO:0000313" key="3">
    <source>
        <dbReference type="EMBL" id="KAJ5156349.1"/>
    </source>
</evidence>
<dbReference type="PANTHER" id="PTHR31377">
    <property type="entry name" value="AGMATINE DEIMINASE-RELATED"/>
    <property type="match status" value="1"/>
</dbReference>